<dbReference type="PANTHER" id="PTHR21041:SF9">
    <property type="entry name" value="DENDRITIC CELL-SPECIFIC TRANSMEMBRANE PROTEIN-LIKE DOMAIN-CONTAINING PROTEIN"/>
    <property type="match status" value="1"/>
</dbReference>
<evidence type="ECO:0000313" key="11">
    <source>
        <dbReference type="EnsemblMetazoa" id="tetur23g00830.1"/>
    </source>
</evidence>
<evidence type="ECO:0000256" key="7">
    <source>
        <dbReference type="PROSITE-ProRule" id="PRU00175"/>
    </source>
</evidence>
<keyword evidence="3 7" id="KW-0479">Metal-binding</keyword>
<keyword evidence="4" id="KW-0862">Zinc</keyword>
<accession>T1KVI9</accession>
<comment type="subcellular location">
    <subcellularLocation>
        <location evidence="1">Membrane</location>
        <topology evidence="1">Multi-pass membrane protein</topology>
    </subcellularLocation>
</comment>
<gene>
    <name evidence="11" type="primary">107367749</name>
</gene>
<feature type="transmembrane region" description="Helical" evidence="9">
    <location>
        <begin position="112"/>
        <end position="131"/>
    </location>
</feature>
<protein>
    <recommendedName>
        <fullName evidence="10">RING-type domain-containing protein</fullName>
    </recommendedName>
</protein>
<keyword evidence="12" id="KW-1185">Reference proteome</keyword>
<dbReference type="OrthoDB" id="5914594at2759"/>
<evidence type="ECO:0000256" key="9">
    <source>
        <dbReference type="SAM" id="Phobius"/>
    </source>
</evidence>
<dbReference type="PANTHER" id="PTHR21041">
    <property type="entry name" value="DENDRITIC CELL-SPECIFIC TRANSMEMBRANE PROTEIN"/>
    <property type="match status" value="1"/>
</dbReference>
<dbReference type="eggNOG" id="KOG3726">
    <property type="taxonomic scope" value="Eukaryota"/>
</dbReference>
<name>T1KVI9_TETUR</name>
<dbReference type="Proteomes" id="UP000015104">
    <property type="component" value="Unassembled WGS sequence"/>
</dbReference>
<dbReference type="GO" id="GO:0008270">
    <property type="term" value="F:zinc ion binding"/>
    <property type="evidence" value="ECO:0007669"/>
    <property type="project" value="UniProtKB-KW"/>
</dbReference>
<dbReference type="PROSITE" id="PS50089">
    <property type="entry name" value="ZF_RING_2"/>
    <property type="match status" value="1"/>
</dbReference>
<dbReference type="AlphaFoldDB" id="T1KVI9"/>
<keyword evidence="6 9" id="KW-0472">Membrane</keyword>
<evidence type="ECO:0000256" key="4">
    <source>
        <dbReference type="ARBA" id="ARBA00022833"/>
    </source>
</evidence>
<dbReference type="InterPro" id="IPR058842">
    <property type="entry name" value="DCST1_C"/>
</dbReference>
<feature type="transmembrane region" description="Helical" evidence="9">
    <location>
        <begin position="392"/>
        <end position="412"/>
    </location>
</feature>
<dbReference type="GO" id="GO:0016020">
    <property type="term" value="C:membrane"/>
    <property type="evidence" value="ECO:0007669"/>
    <property type="project" value="UniProtKB-SubCell"/>
</dbReference>
<evidence type="ECO:0000313" key="12">
    <source>
        <dbReference type="Proteomes" id="UP000015104"/>
    </source>
</evidence>
<dbReference type="OMA" id="DAKDNCM"/>
<feature type="region of interest" description="Disordered" evidence="8">
    <location>
        <begin position="773"/>
        <end position="809"/>
    </location>
</feature>
<evidence type="ECO:0000259" key="10">
    <source>
        <dbReference type="PROSITE" id="PS50089"/>
    </source>
</evidence>
<feature type="transmembrane region" description="Helical" evidence="9">
    <location>
        <begin position="86"/>
        <end position="106"/>
    </location>
</feature>
<feature type="domain" description="RING-type" evidence="10">
    <location>
        <begin position="671"/>
        <end position="714"/>
    </location>
</feature>
<dbReference type="EMBL" id="CAEY01000613">
    <property type="status" value="NOT_ANNOTATED_CDS"/>
    <property type="molecule type" value="Genomic_DNA"/>
</dbReference>
<proteinExistence type="predicted"/>
<keyword evidence="3 7" id="KW-0863">Zinc-finger</keyword>
<feature type="transmembrane region" description="Helical" evidence="9">
    <location>
        <begin position="476"/>
        <end position="497"/>
    </location>
</feature>
<evidence type="ECO:0000256" key="2">
    <source>
        <dbReference type="ARBA" id="ARBA00022692"/>
    </source>
</evidence>
<dbReference type="HOGENOM" id="CLU_348626_0_0_1"/>
<evidence type="ECO:0000256" key="8">
    <source>
        <dbReference type="SAM" id="MobiDB-lite"/>
    </source>
</evidence>
<dbReference type="KEGG" id="tut:107367749"/>
<feature type="transmembrane region" description="Helical" evidence="9">
    <location>
        <begin position="151"/>
        <end position="168"/>
    </location>
</feature>
<reference evidence="11" key="2">
    <citation type="submission" date="2015-06" db="UniProtKB">
        <authorList>
            <consortium name="EnsemblMetazoa"/>
        </authorList>
    </citation>
    <scope>IDENTIFICATION</scope>
</reference>
<feature type="compositionally biased region" description="Basic and acidic residues" evidence="8">
    <location>
        <begin position="773"/>
        <end position="782"/>
    </location>
</feature>
<organism evidence="11 12">
    <name type="scientific">Tetranychus urticae</name>
    <name type="common">Two-spotted spider mite</name>
    <dbReference type="NCBI Taxonomy" id="32264"/>
    <lineage>
        <taxon>Eukaryota</taxon>
        <taxon>Metazoa</taxon>
        <taxon>Ecdysozoa</taxon>
        <taxon>Arthropoda</taxon>
        <taxon>Chelicerata</taxon>
        <taxon>Arachnida</taxon>
        <taxon>Acari</taxon>
        <taxon>Acariformes</taxon>
        <taxon>Trombidiformes</taxon>
        <taxon>Prostigmata</taxon>
        <taxon>Eleutherengona</taxon>
        <taxon>Raphignathae</taxon>
        <taxon>Tetranychoidea</taxon>
        <taxon>Tetranychidae</taxon>
        <taxon>Tetranychus</taxon>
    </lineage>
</organism>
<dbReference type="EnsemblMetazoa" id="tetur23g00830.1">
    <property type="protein sequence ID" value="tetur23g00830.1"/>
    <property type="gene ID" value="tetur23g00830"/>
</dbReference>
<keyword evidence="5 9" id="KW-1133">Transmembrane helix</keyword>
<evidence type="ECO:0000256" key="1">
    <source>
        <dbReference type="ARBA" id="ARBA00004141"/>
    </source>
</evidence>
<feature type="transmembrane region" description="Helical" evidence="9">
    <location>
        <begin position="568"/>
        <end position="590"/>
    </location>
</feature>
<dbReference type="InterPro" id="IPR001841">
    <property type="entry name" value="Znf_RING"/>
</dbReference>
<dbReference type="Pfam" id="PF26037">
    <property type="entry name" value="zf-RING_DCST1_C"/>
    <property type="match status" value="1"/>
</dbReference>
<evidence type="ECO:0000256" key="5">
    <source>
        <dbReference type="ARBA" id="ARBA00022989"/>
    </source>
</evidence>
<keyword evidence="2 9" id="KW-0812">Transmembrane</keyword>
<reference evidence="12" key="1">
    <citation type="submission" date="2011-08" db="EMBL/GenBank/DDBJ databases">
        <authorList>
            <person name="Rombauts S."/>
        </authorList>
    </citation>
    <scope>NUCLEOTIDE SEQUENCE</scope>
    <source>
        <strain evidence="12">London</strain>
    </source>
</reference>
<evidence type="ECO:0000256" key="3">
    <source>
        <dbReference type="ARBA" id="ARBA00022771"/>
    </source>
</evidence>
<dbReference type="Pfam" id="PF07782">
    <property type="entry name" value="DC_STAMP"/>
    <property type="match status" value="1"/>
</dbReference>
<sequence length="809" mass="93348">MGGLCRGIKLCIKFFRINRYRKKYEKAKRLGASTSPITLEKKKLSSTRKKKFMLDVLTCFIWRKKSYEETVKSVKSILTHQETYRLAFFIYGLIFAWILFAISYYVGSDDRSFLAIKSVALVAAVSFSMAYSRKLRCITSLLTPTVLTSKGRYLIFVVIANLIIYGPITNMRFNLSENGRIVKCVSEVIIDQATQLITKNPIVLFLKDMLDRANALFEASNEQLKVVLNVLASLYRSLVFIFQHVVEFAKKVGDNAIRIIASIRGWCSTKIINTQRKCIADFSPIMGHILCSGYYFMRLLCWVGEAIFYVPSLNIDWMKKFLVIMYEIAEKRLKEAWNNFASGLEDYFVLNMTMAHEKKIHEYEKTNYSEALENLHGKIDDQMGLFVKFCKILSYFSYLLFLYCVIRAWLYLQRFLLWDSFDNVYITKQIHKIDWERSLAGKPTILPLGYIFRRKYITPFSIRMTSDELRKLQTNIVIYFIHLACIGIFLALEHIIYAPLDMTRKYMNDFDSEIPLPTIKVFTKPESGVLADIIKWMGDYSASIENVTSFSESIAKCKPDPIAPDYDLYQNIGFLTLIVFIAILCESYALRFRFMIAGSMYPSRKFARATWLYNRILSSAPLAKLDAKGKMRAKVLGTSATGSPSQIKRIMYLNPCTTKIYNLFAGKQRYCIVCGESGPLSDTVNFINCINMACKASYCKPCYSEFDKACPLCESVKLDPKVAIIDEEKGSSEDDEIFKFIYDDDWNFRGQDTESEPEMDLKKLELRPPKDFSKYLKPRNIEDGPVDSDASTASDKNYPNVKHRRRNLK</sequence>
<evidence type="ECO:0000256" key="6">
    <source>
        <dbReference type="ARBA" id="ARBA00023136"/>
    </source>
</evidence>
<dbReference type="InterPro" id="IPR051856">
    <property type="entry name" value="CSR-E3_Ligase_Protein"/>
</dbReference>
<dbReference type="InterPro" id="IPR012858">
    <property type="entry name" value="DC_STAMP-like"/>
</dbReference>